<dbReference type="HAMAP" id="MF_00004">
    <property type="entry name" value="Aden_phosphoribosyltr"/>
    <property type="match status" value="1"/>
</dbReference>
<dbReference type="GO" id="GO:0016208">
    <property type="term" value="F:AMP binding"/>
    <property type="evidence" value="ECO:0007669"/>
    <property type="project" value="TreeGrafter"/>
</dbReference>
<proteinExistence type="inferred from homology"/>
<feature type="region of interest" description="Disordered" evidence="12">
    <location>
        <begin position="9"/>
        <end position="28"/>
    </location>
</feature>
<evidence type="ECO:0000256" key="1">
    <source>
        <dbReference type="ARBA" id="ARBA00000868"/>
    </source>
</evidence>
<evidence type="ECO:0000256" key="4">
    <source>
        <dbReference type="ARBA" id="ARBA00004659"/>
    </source>
</evidence>
<evidence type="ECO:0000313" key="15">
    <source>
        <dbReference type="Proteomes" id="UP000186004"/>
    </source>
</evidence>
<dbReference type="InterPro" id="IPR029057">
    <property type="entry name" value="PRTase-like"/>
</dbReference>
<organism evidence="14 15">
    <name type="scientific">Micromonospora avicenniae</name>
    <dbReference type="NCBI Taxonomy" id="1198245"/>
    <lineage>
        <taxon>Bacteria</taxon>
        <taxon>Bacillati</taxon>
        <taxon>Actinomycetota</taxon>
        <taxon>Actinomycetes</taxon>
        <taxon>Micromonosporales</taxon>
        <taxon>Micromonosporaceae</taxon>
        <taxon>Micromonospora</taxon>
    </lineage>
</organism>
<dbReference type="EC" id="2.4.2.7" evidence="6 11"/>
<sequence length="202" mass="21010">MPDAVVVGRETGTAVTETHSTEARGDSGPEAARLVASRVLDVPDFPKPGIAFKDLMPLFADGQAFRQVIDEIVAYHGRASFDAVVGIEARGFVVAAAIAYATGVGVVPVRKAGKLPRAAYSASYALEYGEATLEVHQDAFTAGHRVLVVDDVLATGGTAAATLDLVERAGGTVAGFTVLLELSFLGGRQRLAPRPVHALLTV</sequence>
<dbReference type="STRING" id="1198245.SAMN05444858_117107"/>
<evidence type="ECO:0000256" key="3">
    <source>
        <dbReference type="ARBA" id="ARBA00004496"/>
    </source>
</evidence>
<keyword evidence="10 11" id="KW-0660">Purine salvage</keyword>
<comment type="subcellular location">
    <subcellularLocation>
        <location evidence="3 11">Cytoplasm</location>
    </subcellularLocation>
</comment>
<comment type="subunit">
    <text evidence="11">Homodimer.</text>
</comment>
<feature type="domain" description="Phosphoribosyltransferase" evidence="13">
    <location>
        <begin position="64"/>
        <end position="180"/>
    </location>
</feature>
<evidence type="ECO:0000256" key="5">
    <source>
        <dbReference type="ARBA" id="ARBA00008391"/>
    </source>
</evidence>
<evidence type="ECO:0000256" key="10">
    <source>
        <dbReference type="ARBA" id="ARBA00022726"/>
    </source>
</evidence>
<dbReference type="NCBIfam" id="TIGR01090">
    <property type="entry name" value="apt"/>
    <property type="match status" value="1"/>
</dbReference>
<evidence type="ECO:0000256" key="8">
    <source>
        <dbReference type="ARBA" id="ARBA00022676"/>
    </source>
</evidence>
<keyword evidence="9 11" id="KW-0808">Transferase</keyword>
<comment type="similarity">
    <text evidence="5 11">Belongs to the purine/pyrimidine phosphoribosyltransferase family.</text>
</comment>
<dbReference type="UniPathway" id="UPA00588">
    <property type="reaction ID" value="UER00646"/>
</dbReference>
<evidence type="ECO:0000256" key="7">
    <source>
        <dbReference type="ARBA" id="ARBA00022490"/>
    </source>
</evidence>
<dbReference type="FunFam" id="3.40.50.2020:FF:000021">
    <property type="entry name" value="Adenine phosphoribosyltransferase"/>
    <property type="match status" value="1"/>
</dbReference>
<evidence type="ECO:0000256" key="11">
    <source>
        <dbReference type="HAMAP-Rule" id="MF_00004"/>
    </source>
</evidence>
<dbReference type="NCBIfam" id="NF002634">
    <property type="entry name" value="PRK02304.1-3"/>
    <property type="match status" value="1"/>
</dbReference>
<dbReference type="InterPro" id="IPR005764">
    <property type="entry name" value="Ade_phspho_trans"/>
</dbReference>
<dbReference type="InterPro" id="IPR050054">
    <property type="entry name" value="UPRTase/APRTase"/>
</dbReference>
<dbReference type="GO" id="GO:0005737">
    <property type="term" value="C:cytoplasm"/>
    <property type="evidence" value="ECO:0007669"/>
    <property type="project" value="UniProtKB-SubCell"/>
</dbReference>
<dbReference type="NCBIfam" id="NF002636">
    <property type="entry name" value="PRK02304.1-5"/>
    <property type="match status" value="1"/>
</dbReference>
<evidence type="ECO:0000259" key="13">
    <source>
        <dbReference type="Pfam" id="PF00156"/>
    </source>
</evidence>
<dbReference type="SUPFAM" id="SSF53271">
    <property type="entry name" value="PRTase-like"/>
    <property type="match status" value="1"/>
</dbReference>
<evidence type="ECO:0000256" key="9">
    <source>
        <dbReference type="ARBA" id="ARBA00022679"/>
    </source>
</evidence>
<evidence type="ECO:0000313" key="14">
    <source>
        <dbReference type="EMBL" id="SIR77294.1"/>
    </source>
</evidence>
<comment type="pathway">
    <text evidence="4 11">Purine metabolism; AMP biosynthesis via salvage pathway; AMP from adenine: step 1/1.</text>
</comment>
<dbReference type="InterPro" id="IPR000836">
    <property type="entry name" value="PRTase_dom"/>
</dbReference>
<evidence type="ECO:0000256" key="12">
    <source>
        <dbReference type="SAM" id="MobiDB-lite"/>
    </source>
</evidence>
<dbReference type="CDD" id="cd06223">
    <property type="entry name" value="PRTases_typeI"/>
    <property type="match status" value="1"/>
</dbReference>
<dbReference type="PANTHER" id="PTHR32315">
    <property type="entry name" value="ADENINE PHOSPHORIBOSYLTRANSFERASE"/>
    <property type="match status" value="1"/>
</dbReference>
<dbReference type="Proteomes" id="UP000186004">
    <property type="component" value="Unassembled WGS sequence"/>
</dbReference>
<keyword evidence="15" id="KW-1185">Reference proteome</keyword>
<keyword evidence="7 11" id="KW-0963">Cytoplasm</keyword>
<dbReference type="AlphaFoldDB" id="A0A1N7DN91"/>
<reference evidence="14 15" key="1">
    <citation type="submission" date="2017-01" db="EMBL/GenBank/DDBJ databases">
        <authorList>
            <person name="Mah S.A."/>
            <person name="Swanson W.J."/>
            <person name="Moy G.W."/>
            <person name="Vacquier V.D."/>
        </authorList>
    </citation>
    <scope>NUCLEOTIDE SEQUENCE [LARGE SCALE GENOMIC DNA]</scope>
    <source>
        <strain evidence="14 15">DSM 45758</strain>
    </source>
</reference>
<dbReference type="GO" id="GO:0003999">
    <property type="term" value="F:adenine phosphoribosyltransferase activity"/>
    <property type="evidence" value="ECO:0007669"/>
    <property type="project" value="UniProtKB-UniRule"/>
</dbReference>
<comment type="catalytic activity">
    <reaction evidence="1 11">
        <text>AMP + diphosphate = 5-phospho-alpha-D-ribose 1-diphosphate + adenine</text>
        <dbReference type="Rhea" id="RHEA:16609"/>
        <dbReference type="ChEBI" id="CHEBI:16708"/>
        <dbReference type="ChEBI" id="CHEBI:33019"/>
        <dbReference type="ChEBI" id="CHEBI:58017"/>
        <dbReference type="ChEBI" id="CHEBI:456215"/>
        <dbReference type="EC" id="2.4.2.7"/>
    </reaction>
</comment>
<dbReference type="GO" id="GO:0006166">
    <property type="term" value="P:purine ribonucleoside salvage"/>
    <property type="evidence" value="ECO:0007669"/>
    <property type="project" value="UniProtKB-UniRule"/>
</dbReference>
<dbReference type="GO" id="GO:0006168">
    <property type="term" value="P:adenine salvage"/>
    <property type="evidence" value="ECO:0007669"/>
    <property type="project" value="InterPro"/>
</dbReference>
<dbReference type="GO" id="GO:0044209">
    <property type="term" value="P:AMP salvage"/>
    <property type="evidence" value="ECO:0007669"/>
    <property type="project" value="UniProtKB-UniRule"/>
</dbReference>
<dbReference type="Gene3D" id="3.40.50.2020">
    <property type="match status" value="1"/>
</dbReference>
<gene>
    <name evidence="11" type="primary">apt</name>
    <name evidence="14" type="ORF">SAMN05444858_117107</name>
</gene>
<dbReference type="EMBL" id="FTNF01000017">
    <property type="protein sequence ID" value="SIR77294.1"/>
    <property type="molecule type" value="Genomic_DNA"/>
</dbReference>
<accession>A0A1N7DN91</accession>
<name>A0A1N7DN91_9ACTN</name>
<dbReference type="PANTHER" id="PTHR32315:SF3">
    <property type="entry name" value="ADENINE PHOSPHORIBOSYLTRANSFERASE"/>
    <property type="match status" value="1"/>
</dbReference>
<dbReference type="Pfam" id="PF00156">
    <property type="entry name" value="Pribosyltran"/>
    <property type="match status" value="1"/>
</dbReference>
<comment type="function">
    <text evidence="2 11">Catalyzes a salvage reaction resulting in the formation of AMP, that is energically less costly than de novo synthesis.</text>
</comment>
<dbReference type="GO" id="GO:0002055">
    <property type="term" value="F:adenine binding"/>
    <property type="evidence" value="ECO:0007669"/>
    <property type="project" value="TreeGrafter"/>
</dbReference>
<evidence type="ECO:0000256" key="6">
    <source>
        <dbReference type="ARBA" id="ARBA00011893"/>
    </source>
</evidence>
<evidence type="ECO:0000256" key="2">
    <source>
        <dbReference type="ARBA" id="ARBA00003968"/>
    </source>
</evidence>
<keyword evidence="8 11" id="KW-0328">Glycosyltransferase</keyword>
<protein>
    <recommendedName>
        <fullName evidence="6 11">Adenine phosphoribosyltransferase</fullName>
        <shortName evidence="11">APRT</shortName>
        <ecNumber evidence="6 11">2.4.2.7</ecNumber>
    </recommendedName>
</protein>